<dbReference type="Proteomes" id="UP000030012">
    <property type="component" value="Unassembled WGS sequence"/>
</dbReference>
<evidence type="ECO:0000256" key="8">
    <source>
        <dbReference type="ARBA" id="ARBA00023235"/>
    </source>
</evidence>
<dbReference type="InterPro" id="IPR005215">
    <property type="entry name" value="Trig_fac"/>
</dbReference>
<keyword evidence="15" id="KW-0175">Coiled coil</keyword>
<dbReference type="PANTHER" id="PTHR30560:SF3">
    <property type="entry name" value="TRIGGER FACTOR-LIKE PROTEIN TIG, CHLOROPLASTIC"/>
    <property type="match status" value="1"/>
</dbReference>
<dbReference type="InterPro" id="IPR027304">
    <property type="entry name" value="Trigger_fact/SurA_dom_sf"/>
</dbReference>
<evidence type="ECO:0000256" key="7">
    <source>
        <dbReference type="ARBA" id="ARBA00023186"/>
    </source>
</evidence>
<dbReference type="Pfam" id="PF05697">
    <property type="entry name" value="Trigger_N"/>
    <property type="match status" value="1"/>
</dbReference>
<keyword evidence="8 12" id="KW-0413">Isomerase</keyword>
<dbReference type="AlphaFoldDB" id="A0A0A0I6B6"/>
<organism evidence="17 18">
    <name type="scientific">Clostridium novyi A str. 4552</name>
    <dbReference type="NCBI Taxonomy" id="1444289"/>
    <lineage>
        <taxon>Bacteria</taxon>
        <taxon>Bacillati</taxon>
        <taxon>Bacillota</taxon>
        <taxon>Clostridia</taxon>
        <taxon>Eubacteriales</taxon>
        <taxon>Clostridiaceae</taxon>
        <taxon>Clostridium</taxon>
    </lineage>
</organism>
<evidence type="ECO:0000256" key="3">
    <source>
        <dbReference type="ARBA" id="ARBA00013194"/>
    </source>
</evidence>
<dbReference type="PROSITE" id="PS50059">
    <property type="entry name" value="FKBP_PPIASE"/>
    <property type="match status" value="1"/>
</dbReference>
<dbReference type="GO" id="GO:0051083">
    <property type="term" value="P:'de novo' cotranslational protein folding"/>
    <property type="evidence" value="ECO:0007669"/>
    <property type="project" value="TreeGrafter"/>
</dbReference>
<evidence type="ECO:0000256" key="12">
    <source>
        <dbReference type="HAMAP-Rule" id="MF_00303"/>
    </source>
</evidence>
<evidence type="ECO:0000256" key="6">
    <source>
        <dbReference type="ARBA" id="ARBA00023110"/>
    </source>
</evidence>
<dbReference type="GO" id="GO:0003755">
    <property type="term" value="F:peptidyl-prolyl cis-trans isomerase activity"/>
    <property type="evidence" value="ECO:0007669"/>
    <property type="project" value="UniProtKB-UniRule"/>
</dbReference>
<name>A0A0A0I6B6_CLONO</name>
<dbReference type="InterPro" id="IPR046357">
    <property type="entry name" value="PPIase_dom_sf"/>
</dbReference>
<dbReference type="InterPro" id="IPR008881">
    <property type="entry name" value="Trigger_fac_ribosome-bd_bac"/>
</dbReference>
<comment type="domain">
    <text evidence="12">Consists of 3 domains; the N-terminus binds the ribosome, the middle domain has PPIase activity, while the C-terminus has intrinsic chaperone activity on its own.</text>
</comment>
<feature type="domain" description="PPIase FKBP-type" evidence="16">
    <location>
        <begin position="164"/>
        <end position="249"/>
    </location>
</feature>
<reference evidence="17 18" key="1">
    <citation type="submission" date="2014-01" db="EMBL/GenBank/DDBJ databases">
        <title>Plasmidome dynamics in the species complex Clostridium novyi sensu lato converts strains of independent lineages into distinctly different pathogens.</title>
        <authorList>
            <person name="Skarin H."/>
            <person name="Segerman B."/>
        </authorList>
    </citation>
    <scope>NUCLEOTIDE SEQUENCE [LARGE SCALE GENOMIC DNA]</scope>
    <source>
        <strain evidence="17 18">4552</strain>
    </source>
</reference>
<dbReference type="SUPFAM" id="SSF109998">
    <property type="entry name" value="Triger factor/SurA peptide-binding domain-like"/>
    <property type="match status" value="1"/>
</dbReference>
<dbReference type="InterPro" id="IPR008880">
    <property type="entry name" value="Trigger_fac_C"/>
</dbReference>
<dbReference type="SUPFAM" id="SSF102735">
    <property type="entry name" value="Trigger factor ribosome-binding domain"/>
    <property type="match status" value="1"/>
</dbReference>
<dbReference type="Gene3D" id="3.10.50.40">
    <property type="match status" value="1"/>
</dbReference>
<dbReference type="InterPro" id="IPR037041">
    <property type="entry name" value="Trigger_fac_C_sf"/>
</dbReference>
<evidence type="ECO:0000256" key="10">
    <source>
        <dbReference type="ARBA" id="ARBA00024849"/>
    </source>
</evidence>
<dbReference type="GO" id="GO:0015031">
    <property type="term" value="P:protein transport"/>
    <property type="evidence" value="ECO:0007669"/>
    <property type="project" value="UniProtKB-UniRule"/>
</dbReference>
<accession>A0A0A0I6B6</accession>
<evidence type="ECO:0000256" key="1">
    <source>
        <dbReference type="ARBA" id="ARBA00000971"/>
    </source>
</evidence>
<dbReference type="NCBIfam" id="TIGR00115">
    <property type="entry name" value="tig"/>
    <property type="match status" value="1"/>
</dbReference>
<evidence type="ECO:0000313" key="17">
    <source>
        <dbReference type="EMBL" id="KGM95851.1"/>
    </source>
</evidence>
<sequence>MNTKIERVENNVVKLEITVEKEKFNEAIKKAYKKNVKRFNVPGFRKGKAPMNIITRYYGEGVFYEDAINICCEEAYPKAVEEHKLQPVDYPKIDIVEIGSGKDFVFTAEVVTRPEVKIDNYKGVEAKKNTYNVTDEDVEKQLNAMLEKNARIITKEEGAAIQKNDIAIIDFKGFIDGKPFEGGEATDYSLEIGTGTFIDNFEDQLVGLKVGEEKEINVNFPEQYGREELNGKPAKFEVKIKEIKVKELPALDDEFAKEVSEFDTVDALKADLNKKLEEANKNREKMEYEEAVIEEVCNRAEVEIPEVMIEKEIDMMLKDLEMRLGYQGLDLASYYQYTNSSEAKVREYMKETAEKKVKTELVLEKVVKDENIEATEEEIKERAKEMAQQYGGGQDADKLVEAIVGAQREVLAKQLANEKAIDFLVENSKEIA</sequence>
<dbReference type="Pfam" id="PF05698">
    <property type="entry name" value="Trigger_C"/>
    <property type="match status" value="1"/>
</dbReference>
<gene>
    <name evidence="12 17" type="primary">tig</name>
    <name evidence="17" type="ORF">Z968_08115</name>
</gene>
<dbReference type="Gene3D" id="1.10.3120.10">
    <property type="entry name" value="Trigger factor, C-terminal domain"/>
    <property type="match status" value="1"/>
</dbReference>
<dbReference type="GO" id="GO:0051301">
    <property type="term" value="P:cell division"/>
    <property type="evidence" value="ECO:0007669"/>
    <property type="project" value="UniProtKB-KW"/>
</dbReference>
<evidence type="ECO:0000313" key="18">
    <source>
        <dbReference type="Proteomes" id="UP000030012"/>
    </source>
</evidence>
<feature type="coiled-coil region" evidence="15">
    <location>
        <begin position="262"/>
        <end position="296"/>
    </location>
</feature>
<dbReference type="HAMAP" id="MF_00303">
    <property type="entry name" value="Trigger_factor_Tig"/>
    <property type="match status" value="1"/>
</dbReference>
<comment type="similarity">
    <text evidence="2 12 14">Belongs to the FKBP-type PPIase family. Tig subfamily.</text>
</comment>
<dbReference type="PIRSF" id="PIRSF003095">
    <property type="entry name" value="Trigger_factor"/>
    <property type="match status" value="1"/>
</dbReference>
<keyword evidence="6 12" id="KW-0697">Rotamase</keyword>
<dbReference type="OrthoDB" id="9767721at2"/>
<dbReference type="SUPFAM" id="SSF54534">
    <property type="entry name" value="FKBP-like"/>
    <property type="match status" value="1"/>
</dbReference>
<evidence type="ECO:0000256" key="9">
    <source>
        <dbReference type="ARBA" id="ARBA00023306"/>
    </source>
</evidence>
<dbReference type="RefSeq" id="WP_039255474.1">
    <property type="nucleotide sequence ID" value="NZ_JENJ01000031.1"/>
</dbReference>
<dbReference type="EMBL" id="JENJ01000031">
    <property type="protein sequence ID" value="KGM95851.1"/>
    <property type="molecule type" value="Genomic_DNA"/>
</dbReference>
<dbReference type="GO" id="GO:0043335">
    <property type="term" value="P:protein unfolding"/>
    <property type="evidence" value="ECO:0007669"/>
    <property type="project" value="TreeGrafter"/>
</dbReference>
<evidence type="ECO:0000256" key="5">
    <source>
        <dbReference type="ARBA" id="ARBA00022618"/>
    </source>
</evidence>
<dbReference type="GO" id="GO:0043022">
    <property type="term" value="F:ribosome binding"/>
    <property type="evidence" value="ECO:0007669"/>
    <property type="project" value="TreeGrafter"/>
</dbReference>
<keyword evidence="9 12" id="KW-0131">Cell cycle</keyword>
<dbReference type="EC" id="5.2.1.8" evidence="3 12"/>
<comment type="subcellular location">
    <subcellularLocation>
        <location evidence="12">Cytoplasm</location>
    </subcellularLocation>
    <text evidence="12">About half TF is bound to the ribosome near the polypeptide exit tunnel while the other half is free in the cytoplasm.</text>
</comment>
<evidence type="ECO:0000256" key="15">
    <source>
        <dbReference type="SAM" id="Coils"/>
    </source>
</evidence>
<evidence type="ECO:0000256" key="13">
    <source>
        <dbReference type="PROSITE-ProRule" id="PRU00277"/>
    </source>
</evidence>
<keyword evidence="5 12" id="KW-0132">Cell division</keyword>
<evidence type="ECO:0000259" key="16">
    <source>
        <dbReference type="PROSITE" id="PS50059"/>
    </source>
</evidence>
<dbReference type="GO" id="GO:0044183">
    <property type="term" value="F:protein folding chaperone"/>
    <property type="evidence" value="ECO:0007669"/>
    <property type="project" value="TreeGrafter"/>
</dbReference>
<dbReference type="PANTHER" id="PTHR30560">
    <property type="entry name" value="TRIGGER FACTOR CHAPERONE AND PEPTIDYL-PROLYL CIS/TRANS ISOMERASE"/>
    <property type="match status" value="1"/>
</dbReference>
<dbReference type="Gene3D" id="3.30.70.1050">
    <property type="entry name" value="Trigger factor ribosome-binding domain"/>
    <property type="match status" value="1"/>
</dbReference>
<protein>
    <recommendedName>
        <fullName evidence="4 12">Trigger factor</fullName>
        <shortName evidence="12">TF</shortName>
        <ecNumber evidence="3 12">5.2.1.8</ecNumber>
    </recommendedName>
    <alternativeName>
        <fullName evidence="11 12">PPIase</fullName>
    </alternativeName>
</protein>
<evidence type="ECO:0000256" key="14">
    <source>
        <dbReference type="RuleBase" id="RU003914"/>
    </source>
</evidence>
<comment type="function">
    <text evidence="10 12">Involved in protein export. Acts as a chaperone by maintaining the newly synthesized protein in an open conformation. Functions as a peptidyl-prolyl cis-trans isomerase.</text>
</comment>
<dbReference type="InterPro" id="IPR036611">
    <property type="entry name" value="Trigger_fac_ribosome-bd_sf"/>
</dbReference>
<evidence type="ECO:0000256" key="11">
    <source>
        <dbReference type="ARBA" id="ARBA00029986"/>
    </source>
</evidence>
<comment type="caution">
    <text evidence="17">The sequence shown here is derived from an EMBL/GenBank/DDBJ whole genome shotgun (WGS) entry which is preliminary data.</text>
</comment>
<dbReference type="GO" id="GO:0005737">
    <property type="term" value="C:cytoplasm"/>
    <property type="evidence" value="ECO:0007669"/>
    <property type="project" value="UniProtKB-SubCell"/>
</dbReference>
<evidence type="ECO:0000256" key="4">
    <source>
        <dbReference type="ARBA" id="ARBA00016902"/>
    </source>
</evidence>
<comment type="catalytic activity">
    <reaction evidence="1 12 13">
        <text>[protein]-peptidylproline (omega=180) = [protein]-peptidylproline (omega=0)</text>
        <dbReference type="Rhea" id="RHEA:16237"/>
        <dbReference type="Rhea" id="RHEA-COMP:10747"/>
        <dbReference type="Rhea" id="RHEA-COMP:10748"/>
        <dbReference type="ChEBI" id="CHEBI:83833"/>
        <dbReference type="ChEBI" id="CHEBI:83834"/>
        <dbReference type="EC" id="5.2.1.8"/>
    </reaction>
</comment>
<keyword evidence="12" id="KW-0963">Cytoplasm</keyword>
<keyword evidence="7 12" id="KW-0143">Chaperone</keyword>
<dbReference type="InterPro" id="IPR001179">
    <property type="entry name" value="PPIase_FKBP_dom"/>
</dbReference>
<proteinExistence type="inferred from homology"/>
<dbReference type="Pfam" id="PF00254">
    <property type="entry name" value="FKBP_C"/>
    <property type="match status" value="1"/>
</dbReference>
<evidence type="ECO:0000256" key="2">
    <source>
        <dbReference type="ARBA" id="ARBA00005464"/>
    </source>
</evidence>
<dbReference type="FunFam" id="3.10.50.40:FF:000001">
    <property type="entry name" value="Trigger factor"/>
    <property type="match status" value="1"/>
</dbReference>